<feature type="domain" description="Carbohydrate-binding module family 96" evidence="9">
    <location>
        <begin position="1663"/>
        <end position="1845"/>
    </location>
</feature>
<proteinExistence type="predicted"/>
<dbReference type="NCBIfam" id="TIGR02232">
    <property type="entry name" value="myxo_disulf_rpt"/>
    <property type="match status" value="1"/>
</dbReference>
<keyword evidence="3 7" id="KW-0732">Signal</keyword>
<evidence type="ECO:0000256" key="1">
    <source>
        <dbReference type="ARBA" id="ARBA00004613"/>
    </source>
</evidence>
<name>A0A4P2QFP9_SORCE</name>
<evidence type="ECO:0000313" key="11">
    <source>
        <dbReference type="Proteomes" id="UP000295497"/>
    </source>
</evidence>
<dbReference type="EMBL" id="CP012672">
    <property type="protein sequence ID" value="AUX28288.1"/>
    <property type="molecule type" value="Genomic_DNA"/>
</dbReference>
<organism evidence="10 11">
    <name type="scientific">Sorangium cellulosum</name>
    <name type="common">Polyangium cellulosum</name>
    <dbReference type="NCBI Taxonomy" id="56"/>
    <lineage>
        <taxon>Bacteria</taxon>
        <taxon>Pseudomonadati</taxon>
        <taxon>Myxococcota</taxon>
        <taxon>Polyangia</taxon>
        <taxon>Polyangiales</taxon>
        <taxon>Polyangiaceae</taxon>
        <taxon>Sorangium</taxon>
    </lineage>
</organism>
<dbReference type="InterPro" id="IPR001258">
    <property type="entry name" value="NHL_repeat"/>
</dbReference>
<dbReference type="PROSITE" id="PS00018">
    <property type="entry name" value="EF_HAND_1"/>
    <property type="match status" value="1"/>
</dbReference>
<sequence>MTSLRSILLRQVAQSRAAPWRAGRLPLLACLGALTTACTAGADDPVALDGPVGQAEQALCAPDDVACNDTTIHDWPTWSQQPDRPDAVIEGEAPDAGTGTFQVQACDPSQLGKLPENPNPKGADLQNITTNFHVLQSIQLLASIVNKTAEAINGLKTEPAADADKGTCVCSQQVSSQCLNVIQQDKTTYEECLDFCDPSSSSADPCSTGVLVWLSNDIQQTQAGKAKWALSTVKWLDKIAGQIGGGQFANFLSQFGGELDNISEVMSKIQCYIDQYTEGYHLGSYSDQRPDLHMCIPWAGHGAYANLSDSDRWGIGGRYTSHTLSKERRAQMRTGGFAVTAFGETLSILPGMEFNMQLDGYKWFNREAPLGIEELGHLAGGGVSLDAAKKLGVFYLADEDQMTSLDSDGDGRVSPQEFLIGTYMPFDYTPTDGVPAQLTWPRDGAEAIEDWEGKSAALLAAALNLDLRLKPIEKELTPIPLPPVPGAYLIPYFKLGAGVKWYDEAYFMRRRLQEALNKNTSHKISDLDFNRDMHGFQAPDVTAEAGTQVSVRPEVGAKLFLGVPIGKLLKVGVEASIGFSVDIKPKGSGGVVDLNASLEQALVNSNPNEDLECKPVFSYKDEASCSNKYIPESSLNLACSPLDTKNSCCITFVNGSRACLDDWTGITQDQCSPSKLSYALFSTFLKEKDAKTYKSIFQQGFTTQWSANKSCEECANDGTCPNSLRAPALPEISACTKRGVCCLPAVSSPYGLAYSLSLTDGTFGGSRFLQPADLAYDRSGNRLFVADRTAIRRINLQTGQVTTIAGSTAAGNVDGVGTAARFNTISGITYDAGSLYIADRGARSVRKLNLSTNQVTTIADRTVFLTPRDVAVHDGALFATDSGARTLIRIPLPSGTATTVAGTSGQTGGTDGIGSAARFSEPTNIVADGRGRLYISDTLNNTLRRFDVASAAVTTVAGTSGSAGSADGIGSAARFTAPKGLTVDSAGHVLVVDGNKPGRVRRFDPETSAVTTVSGAPGTVATDGLADDAIFELPSGVAVLPTGDIYVSDTTPATVRKISGDCDSGIPGAVVFDVTEAECPGNFDAYSCLSETKADATEWQGPGCHPLQTGFPSACGCTSNADCASGETCDVQAKLCTVGGTPVDCVCTAQSTCPNQPGRACVNGACARHCTYNPSTANTACGQNEVCTPGGTCEPKAGPNVPYAEEVIWGMKNGDDPTHAIATYGLTEIELIAALNAGIHVGLEAKLFKKWKKFTLWKWRRTFDIGSVSKYKFQPGLEATYQWDTSPLGEITNYQPGEVTRYAQVNASTADFLEWCKDELPLHAADPLPPTTDDVVGGVEDVVNFGFDVGETVSSAENLCINGQPMTDWLQDQDALTQTFVTGTCSYVGPQTGSRGSLTFPCQESHRHLLKHWGCLDTQRTATSIQLAIGDFSGAVVNPGTAHFDLTKVLVDPDAGLEAENLVKRTAASEAWLDEVETCFDDHYEDTIPCACQTDADCTTGPGQTCVSGTCQTPENTVAECSVVENTGVTVERCCGDGVQQASEQCDDGNTVSGDGCSALCKPESKGACCRSGGCTDLGQGGISSGQSCASAGGYFISGYSCAEVDACGSEPVGACHEADGTCHDPTYQSQCAAVPGAVFTVNGACQNPVQTLTLQPGSDGVDATITNMTGASGNNSGNTVNLTAGSWTASSVWYRNRSLLRFDLSTLPAGATIERARLSLYADPDARLYGQGTYNPYSPGHLTVGGSNAFLIQRITAAWQENTVTWNNQPAVSTVHQVLLPQSTSSSQDYENIDVTALVRDMLSPSSSNNGFMIRLDSEANSYREVSFTSSDYATAHRRPKLEVLYRNP</sequence>
<dbReference type="Gene3D" id="2.120.10.30">
    <property type="entry name" value="TolB, C-terminal domain"/>
    <property type="match status" value="3"/>
</dbReference>
<comment type="subcellular location">
    <subcellularLocation>
        <location evidence="1">Secreted</location>
    </subcellularLocation>
</comment>
<gene>
    <name evidence="10" type="ORF">SOCE836_003580</name>
</gene>
<protein>
    <submittedName>
        <fullName evidence="10">NHL repeat-containing protein</fullName>
    </submittedName>
</protein>
<dbReference type="InterPro" id="IPR011936">
    <property type="entry name" value="Myxo_disulph_rpt"/>
</dbReference>
<evidence type="ECO:0000313" key="10">
    <source>
        <dbReference type="EMBL" id="AUX28288.1"/>
    </source>
</evidence>
<accession>A0A4P2QFP9</accession>
<dbReference type="PANTHER" id="PTHR13833">
    <property type="match status" value="1"/>
</dbReference>
<dbReference type="InterPro" id="IPR055372">
    <property type="entry name" value="CBM96"/>
</dbReference>
<evidence type="ECO:0000256" key="2">
    <source>
        <dbReference type="ARBA" id="ARBA00022525"/>
    </source>
</evidence>
<keyword evidence="2" id="KW-0964">Secreted</keyword>
<feature type="repeat" description="NHL" evidence="6">
    <location>
        <begin position="963"/>
        <end position="1006"/>
    </location>
</feature>
<evidence type="ECO:0000259" key="8">
    <source>
        <dbReference type="Pfam" id="PF21959"/>
    </source>
</evidence>
<dbReference type="InterPro" id="IPR018247">
    <property type="entry name" value="EF_Hand_1_Ca_BS"/>
</dbReference>
<evidence type="ECO:0000256" key="6">
    <source>
        <dbReference type="PROSITE-ProRule" id="PRU00504"/>
    </source>
</evidence>
<dbReference type="PANTHER" id="PTHR13833:SF71">
    <property type="entry name" value="NHL DOMAIN-CONTAINING PROTEIN"/>
    <property type="match status" value="1"/>
</dbReference>
<dbReference type="PROSITE" id="PS51125">
    <property type="entry name" value="NHL"/>
    <property type="match status" value="1"/>
</dbReference>
<evidence type="ECO:0000256" key="3">
    <source>
        <dbReference type="ARBA" id="ARBA00022729"/>
    </source>
</evidence>
<dbReference type="SUPFAM" id="SSF101898">
    <property type="entry name" value="NHL repeat"/>
    <property type="match status" value="1"/>
</dbReference>
<dbReference type="NCBIfam" id="NF033679">
    <property type="entry name" value="DNRLRE_dom"/>
    <property type="match status" value="1"/>
</dbReference>
<dbReference type="Pfam" id="PF21959">
    <property type="entry name" value="DUF6923"/>
    <property type="match status" value="1"/>
</dbReference>
<dbReference type="Proteomes" id="UP000295497">
    <property type="component" value="Chromosome"/>
</dbReference>
<evidence type="ECO:0000256" key="7">
    <source>
        <dbReference type="SAM" id="SignalP"/>
    </source>
</evidence>
<feature type="domain" description="DUF6923" evidence="8">
    <location>
        <begin position="790"/>
        <end position="968"/>
    </location>
</feature>
<feature type="signal peptide" evidence="7">
    <location>
        <begin position="1"/>
        <end position="42"/>
    </location>
</feature>
<feature type="chain" id="PRO_5020648970" evidence="7">
    <location>
        <begin position="43"/>
        <end position="1850"/>
    </location>
</feature>
<reference evidence="10 11" key="1">
    <citation type="submission" date="2015-09" db="EMBL/GenBank/DDBJ databases">
        <title>Sorangium comparison.</title>
        <authorList>
            <person name="Zaburannyi N."/>
            <person name="Bunk B."/>
            <person name="Overmann J."/>
            <person name="Mueller R."/>
        </authorList>
    </citation>
    <scope>NUCLEOTIDE SEQUENCE [LARGE SCALE GENOMIC DNA]</scope>
    <source>
        <strain evidence="10 11">So ce836</strain>
    </source>
</reference>
<evidence type="ECO:0000256" key="5">
    <source>
        <dbReference type="ARBA" id="ARBA00023157"/>
    </source>
</evidence>
<dbReference type="Pfam" id="PF24517">
    <property type="entry name" value="CBM96"/>
    <property type="match status" value="1"/>
</dbReference>
<dbReference type="GO" id="GO:0005576">
    <property type="term" value="C:extracellular region"/>
    <property type="evidence" value="ECO:0007669"/>
    <property type="project" value="UniProtKB-SubCell"/>
</dbReference>
<dbReference type="InterPro" id="IPR054215">
    <property type="entry name" value="DUF6923"/>
</dbReference>
<evidence type="ECO:0000259" key="9">
    <source>
        <dbReference type="Pfam" id="PF24517"/>
    </source>
</evidence>
<evidence type="ECO:0000256" key="4">
    <source>
        <dbReference type="ARBA" id="ARBA00022737"/>
    </source>
</evidence>
<dbReference type="InterPro" id="IPR011042">
    <property type="entry name" value="6-blade_b-propeller_TolB-like"/>
</dbReference>
<keyword evidence="4" id="KW-0677">Repeat</keyword>
<keyword evidence="5" id="KW-1015">Disulfide bond</keyword>